<dbReference type="InterPro" id="IPR035973">
    <property type="entry name" value="Cyt_c_oxidase_su3-like_sf"/>
</dbReference>
<evidence type="ECO:0000256" key="5">
    <source>
        <dbReference type="ARBA" id="ARBA00023136"/>
    </source>
</evidence>
<keyword evidence="10" id="KW-1185">Reference proteome</keyword>
<keyword evidence="3 6" id="KW-0812">Transmembrane</keyword>
<comment type="similarity">
    <text evidence="2 6">Belongs to the cytochrome c oxidase subunit 3 family.</text>
</comment>
<dbReference type="Pfam" id="PF00510">
    <property type="entry name" value="COX3"/>
    <property type="match status" value="1"/>
</dbReference>
<accession>A0ABV7K7F1</accession>
<comment type="caution">
    <text evidence="9">The sequence shown here is derived from an EMBL/GenBank/DDBJ whole genome shotgun (WGS) entry which is preliminary data.</text>
</comment>
<feature type="transmembrane region" description="Helical" evidence="7">
    <location>
        <begin position="191"/>
        <end position="210"/>
    </location>
</feature>
<evidence type="ECO:0000259" key="8">
    <source>
        <dbReference type="PROSITE" id="PS50253"/>
    </source>
</evidence>
<gene>
    <name evidence="9" type="ORF">ACFOHJ_01855</name>
</gene>
<dbReference type="PANTHER" id="PTHR11403">
    <property type="entry name" value="CYTOCHROME C OXIDASE SUBUNIT III"/>
    <property type="match status" value="1"/>
</dbReference>
<dbReference type="InterPro" id="IPR024791">
    <property type="entry name" value="Cyt_c/ubiquinol_Oxase_su3"/>
</dbReference>
<keyword evidence="5 7" id="KW-0472">Membrane</keyword>
<evidence type="ECO:0000256" key="3">
    <source>
        <dbReference type="ARBA" id="ARBA00022692"/>
    </source>
</evidence>
<evidence type="ECO:0000256" key="6">
    <source>
        <dbReference type="RuleBase" id="RU003376"/>
    </source>
</evidence>
<evidence type="ECO:0000256" key="7">
    <source>
        <dbReference type="SAM" id="Phobius"/>
    </source>
</evidence>
<dbReference type="InterPro" id="IPR000298">
    <property type="entry name" value="Cyt_c_oxidase-like_su3"/>
</dbReference>
<dbReference type="Proteomes" id="UP001595583">
    <property type="component" value="Unassembled WGS sequence"/>
</dbReference>
<evidence type="ECO:0000256" key="1">
    <source>
        <dbReference type="ARBA" id="ARBA00004141"/>
    </source>
</evidence>
<feature type="domain" description="Heme-copper oxidase subunit III family profile" evidence="8">
    <location>
        <begin position="22"/>
        <end position="212"/>
    </location>
</feature>
<dbReference type="Gene3D" id="1.20.120.80">
    <property type="entry name" value="Cytochrome c oxidase, subunit III, four-helix bundle"/>
    <property type="match status" value="1"/>
</dbReference>
<dbReference type="InterPro" id="IPR013833">
    <property type="entry name" value="Cyt_c_oxidase_su3_a-hlx"/>
</dbReference>
<evidence type="ECO:0000313" key="9">
    <source>
        <dbReference type="EMBL" id="MFC3204944.1"/>
    </source>
</evidence>
<reference evidence="10" key="1">
    <citation type="journal article" date="2019" name="Int. J. Syst. Evol. Microbiol.">
        <title>The Global Catalogue of Microorganisms (GCM) 10K type strain sequencing project: providing services to taxonomists for standard genome sequencing and annotation.</title>
        <authorList>
            <consortium name="The Broad Institute Genomics Platform"/>
            <consortium name="The Broad Institute Genome Sequencing Center for Infectious Disease"/>
            <person name="Wu L."/>
            <person name="Ma J."/>
        </authorList>
    </citation>
    <scope>NUCLEOTIDE SEQUENCE [LARGE SCALE GENOMIC DNA]</scope>
    <source>
        <strain evidence="10">KCTC 52165</strain>
    </source>
</reference>
<dbReference type="SUPFAM" id="SSF81452">
    <property type="entry name" value="Cytochrome c oxidase subunit III-like"/>
    <property type="match status" value="1"/>
</dbReference>
<protein>
    <submittedName>
        <fullName evidence="9">Cytochrome c oxidase subunit 3</fullName>
    </submittedName>
</protein>
<proteinExistence type="inferred from homology"/>
<feature type="transmembrane region" description="Helical" evidence="7">
    <location>
        <begin position="93"/>
        <end position="111"/>
    </location>
</feature>
<evidence type="ECO:0000256" key="2">
    <source>
        <dbReference type="ARBA" id="ARBA00010581"/>
    </source>
</evidence>
<dbReference type="PANTHER" id="PTHR11403:SF6">
    <property type="entry name" value="NITRIC OXIDE REDUCTASE SUBUNIT E"/>
    <property type="match status" value="1"/>
</dbReference>
<dbReference type="RefSeq" id="WP_378217882.1">
    <property type="nucleotide sequence ID" value="NZ_JBHRTK010000001.1"/>
</dbReference>
<sequence length="214" mass="23341">MKAGIESIAFDTPEREQRADTFGMWIFIGSEAMLFGAVLLVFFLARLTYAETFAAASKHLSLPLGTLNTAVLLTSSLAMALARFFCAEQRWRAAILSLAATGLLGMVFLVIKASEYAKEFAEGIAPVLGAPFTYAGPDPTHAQFFFGLYFAMTGLHALHLIGGIAAVATLLLSWRGAAPANRVRRVQGVGLYWHFVDIVWVFLFPALYLIDRTA</sequence>
<name>A0ABV7K7F1_9HYPH</name>
<keyword evidence="4 7" id="KW-1133">Transmembrane helix</keyword>
<feature type="transmembrane region" description="Helical" evidence="7">
    <location>
        <begin position="65"/>
        <end position="86"/>
    </location>
</feature>
<organism evidence="9 10">
    <name type="scientific">Aquamicrobium soli</name>
    <dbReference type="NCBI Taxonomy" id="1811518"/>
    <lineage>
        <taxon>Bacteria</taxon>
        <taxon>Pseudomonadati</taxon>
        <taxon>Pseudomonadota</taxon>
        <taxon>Alphaproteobacteria</taxon>
        <taxon>Hyphomicrobiales</taxon>
        <taxon>Phyllobacteriaceae</taxon>
        <taxon>Aquamicrobium</taxon>
    </lineage>
</organism>
<feature type="transmembrane region" description="Helical" evidence="7">
    <location>
        <begin position="146"/>
        <end position="171"/>
    </location>
</feature>
<feature type="transmembrane region" description="Helical" evidence="7">
    <location>
        <begin position="21"/>
        <end position="45"/>
    </location>
</feature>
<evidence type="ECO:0000256" key="4">
    <source>
        <dbReference type="ARBA" id="ARBA00022989"/>
    </source>
</evidence>
<comment type="subcellular location">
    <subcellularLocation>
        <location evidence="6">Cell membrane</location>
        <topology evidence="6">Multi-pass membrane protein</topology>
    </subcellularLocation>
    <subcellularLocation>
        <location evidence="1">Membrane</location>
        <topology evidence="1">Multi-pass membrane protein</topology>
    </subcellularLocation>
</comment>
<evidence type="ECO:0000313" key="10">
    <source>
        <dbReference type="Proteomes" id="UP001595583"/>
    </source>
</evidence>
<dbReference type="EMBL" id="JBHRTK010000001">
    <property type="protein sequence ID" value="MFC3204944.1"/>
    <property type="molecule type" value="Genomic_DNA"/>
</dbReference>
<dbReference type="PROSITE" id="PS50253">
    <property type="entry name" value="COX3"/>
    <property type="match status" value="1"/>
</dbReference>